<feature type="coiled-coil region" evidence="1">
    <location>
        <begin position="117"/>
        <end position="144"/>
    </location>
</feature>
<comment type="caution">
    <text evidence="2">The sequence shown here is derived from an EMBL/GenBank/DDBJ whole genome shotgun (WGS) entry which is preliminary data.</text>
</comment>
<dbReference type="EMBL" id="VXLD01000002">
    <property type="protein sequence ID" value="KAB1858282.1"/>
    <property type="molecule type" value="Genomic_DNA"/>
</dbReference>
<accession>A0A5N4WNZ3</accession>
<evidence type="ECO:0000313" key="3">
    <source>
        <dbReference type="Proteomes" id="UP000325788"/>
    </source>
</evidence>
<dbReference type="InterPro" id="IPR036170">
    <property type="entry name" value="YezG-like_sf"/>
</dbReference>
<evidence type="ECO:0000313" key="2">
    <source>
        <dbReference type="EMBL" id="KAB1858282.1"/>
    </source>
</evidence>
<sequence>MNDQKIYQNLGELLWSIMAEDAGIMFCEGYIYPDSSSYSFEWVTKNNKTRWFDFDQIPHEVGDKIIQLMEILITLEIFKEKWTQFKISLTDAGKFNIDFAYIPEDDRWPGLYMKAVSDLKEEELDEYNISFEEWEKRVKLKEQNKK</sequence>
<name>A0A5N4WNZ3_9GAMM</name>
<dbReference type="Pfam" id="PF04634">
    <property type="entry name" value="YezG-like"/>
    <property type="match status" value="1"/>
</dbReference>
<evidence type="ECO:0000256" key="1">
    <source>
        <dbReference type="SAM" id="Coils"/>
    </source>
</evidence>
<organism evidence="2 3">
    <name type="scientific">Acinetobacter tandoii</name>
    <dbReference type="NCBI Taxonomy" id="202954"/>
    <lineage>
        <taxon>Bacteria</taxon>
        <taxon>Pseudomonadati</taxon>
        <taxon>Pseudomonadota</taxon>
        <taxon>Gammaproteobacteria</taxon>
        <taxon>Moraxellales</taxon>
        <taxon>Moraxellaceae</taxon>
        <taxon>Acinetobacter</taxon>
    </lineage>
</organism>
<proteinExistence type="predicted"/>
<reference evidence="2 3" key="1">
    <citation type="submission" date="2019-09" db="EMBL/GenBank/DDBJ databases">
        <title>Draft genome sequence of Acinetobacter tandoii W4-4-4 isolated from environmental water sample.</title>
        <authorList>
            <person name="Wee S.K."/>
            <person name="Yan B."/>
            <person name="Mustaffa S.B."/>
            <person name="Yap E.P.H."/>
        </authorList>
    </citation>
    <scope>NUCLEOTIDE SEQUENCE [LARGE SCALE GENOMIC DNA]</scope>
    <source>
        <strain evidence="2 3">W4-4-4</strain>
    </source>
</reference>
<keyword evidence="1" id="KW-0175">Coiled coil</keyword>
<dbReference type="Proteomes" id="UP000325788">
    <property type="component" value="Unassembled WGS sequence"/>
</dbReference>
<dbReference type="AlphaFoldDB" id="A0A5N4WNZ3"/>
<dbReference type="Gene3D" id="3.30.500.20">
    <property type="entry name" value="BH3703-like domains"/>
    <property type="match status" value="1"/>
</dbReference>
<dbReference type="SUPFAM" id="SSF160424">
    <property type="entry name" value="BH3703-like"/>
    <property type="match status" value="1"/>
</dbReference>
<protein>
    <submittedName>
        <fullName evidence="2">DUF600 family protein</fullName>
    </submittedName>
</protein>
<dbReference type="InterPro" id="IPR006728">
    <property type="entry name" value="YezG-like"/>
</dbReference>
<gene>
    <name evidence="2" type="ORF">F4W09_03470</name>
</gene>